<evidence type="ECO:0000313" key="6">
    <source>
        <dbReference type="Proteomes" id="UP000831189"/>
    </source>
</evidence>
<dbReference type="Gene3D" id="3.40.50.360">
    <property type="match status" value="1"/>
</dbReference>
<evidence type="ECO:0000256" key="1">
    <source>
        <dbReference type="ARBA" id="ARBA00001917"/>
    </source>
</evidence>
<dbReference type="InterPro" id="IPR029039">
    <property type="entry name" value="Flavoprotein-like_sf"/>
</dbReference>
<dbReference type="Pfam" id="PF00258">
    <property type="entry name" value="Flavodoxin_1"/>
    <property type="match status" value="1"/>
</dbReference>
<evidence type="ECO:0000313" key="5">
    <source>
        <dbReference type="EMBL" id="UPQ83727.1"/>
    </source>
</evidence>
<dbReference type="PANTHER" id="PTHR19384:SF128">
    <property type="entry name" value="NADPH OXIDOREDUCTASE A"/>
    <property type="match status" value="1"/>
</dbReference>
<accession>A0ABY4KS79</accession>
<proteinExistence type="predicted"/>
<evidence type="ECO:0000256" key="2">
    <source>
        <dbReference type="ARBA" id="ARBA00022630"/>
    </source>
</evidence>
<dbReference type="NCBIfam" id="NF004343">
    <property type="entry name" value="PRK05723.1"/>
    <property type="match status" value="1"/>
</dbReference>
<dbReference type="Proteomes" id="UP000831189">
    <property type="component" value="Chromosome"/>
</dbReference>
<keyword evidence="2" id="KW-0285">Flavoprotein</keyword>
<protein>
    <submittedName>
        <fullName evidence="5">Flavodoxin</fullName>
    </submittedName>
</protein>
<dbReference type="InterPro" id="IPR008254">
    <property type="entry name" value="Flavodoxin/NO_synth"/>
</dbReference>
<dbReference type="PANTHER" id="PTHR19384">
    <property type="entry name" value="NITRIC OXIDE SYNTHASE-RELATED"/>
    <property type="match status" value="1"/>
</dbReference>
<reference evidence="5 6" key="1">
    <citation type="submission" date="2022-04" db="EMBL/GenBank/DDBJ databases">
        <title>Pseudomonas knackmussii B09-2.</title>
        <authorList>
            <person name="Deng Y."/>
        </authorList>
    </citation>
    <scope>NUCLEOTIDE SEQUENCE [LARGE SCALE GENOMIC DNA]</scope>
    <source>
        <strain evidence="5 6">B09-2</strain>
    </source>
</reference>
<keyword evidence="6" id="KW-1185">Reference proteome</keyword>
<dbReference type="SUPFAM" id="SSF52218">
    <property type="entry name" value="Flavoproteins"/>
    <property type="match status" value="1"/>
</dbReference>
<comment type="cofactor">
    <cofactor evidence="1">
        <name>FMN</name>
        <dbReference type="ChEBI" id="CHEBI:58210"/>
    </cofactor>
</comment>
<feature type="domain" description="Flavodoxin-like" evidence="4">
    <location>
        <begin position="3"/>
        <end position="145"/>
    </location>
</feature>
<gene>
    <name evidence="5" type="ORF">M0M42_04790</name>
</gene>
<evidence type="ECO:0000256" key="3">
    <source>
        <dbReference type="ARBA" id="ARBA00022643"/>
    </source>
</evidence>
<name>A0ABY4KS79_9PSED</name>
<sequence length="150" mass="16093">MKVAILSGTVYGTAEDVARHAANLLKAAGFEPWHDPRAQLDQILAFEPDALLIVTATTGMGELPDNFVPLYSAIRDKFPAWQGLPGGVIALGDASYGDTFCGAGELVREMFAELGVREVQDMLRLDASETVTPETDAEPWLEGFVAALRG</sequence>
<evidence type="ECO:0000259" key="4">
    <source>
        <dbReference type="PROSITE" id="PS50902"/>
    </source>
</evidence>
<keyword evidence="3" id="KW-0288">FMN</keyword>
<dbReference type="PROSITE" id="PS50902">
    <property type="entry name" value="FLAVODOXIN_LIKE"/>
    <property type="match status" value="1"/>
</dbReference>
<organism evidence="5 6">
    <name type="scientific">Pseudomonas knackmussii</name>
    <dbReference type="NCBI Taxonomy" id="65741"/>
    <lineage>
        <taxon>Bacteria</taxon>
        <taxon>Pseudomonadati</taxon>
        <taxon>Pseudomonadota</taxon>
        <taxon>Gammaproteobacteria</taxon>
        <taxon>Pseudomonadales</taxon>
        <taxon>Pseudomonadaceae</taxon>
        <taxon>Pseudomonas</taxon>
    </lineage>
</organism>
<dbReference type="EMBL" id="CP096208">
    <property type="protein sequence ID" value="UPQ83727.1"/>
    <property type="molecule type" value="Genomic_DNA"/>
</dbReference>